<dbReference type="EMBL" id="CAJPDQ010000011">
    <property type="protein sequence ID" value="CAF9916196.1"/>
    <property type="molecule type" value="Genomic_DNA"/>
</dbReference>
<dbReference type="Gene3D" id="1.10.510.10">
    <property type="entry name" value="Transferase(Phosphotransferase) domain 1"/>
    <property type="match status" value="1"/>
</dbReference>
<feature type="compositionally biased region" description="Basic and acidic residues" evidence="1">
    <location>
        <begin position="50"/>
        <end position="60"/>
    </location>
</feature>
<proteinExistence type="predicted"/>
<dbReference type="Proteomes" id="UP000664169">
    <property type="component" value="Unassembled WGS sequence"/>
</dbReference>
<keyword evidence="3" id="KW-1185">Reference proteome</keyword>
<evidence type="ECO:0000313" key="3">
    <source>
        <dbReference type="Proteomes" id="UP000664169"/>
    </source>
</evidence>
<name>A0A8H3EZ35_9LECA</name>
<reference evidence="2" key="1">
    <citation type="submission" date="2021-03" db="EMBL/GenBank/DDBJ databases">
        <authorList>
            <person name="Tagirdzhanova G."/>
        </authorList>
    </citation>
    <scope>NUCLEOTIDE SEQUENCE</scope>
</reference>
<comment type="caution">
    <text evidence="2">The sequence shown here is derived from an EMBL/GenBank/DDBJ whole genome shotgun (WGS) entry which is preliminary data.</text>
</comment>
<protein>
    <recommendedName>
        <fullName evidence="4">Protein kinase domain-containing protein</fullName>
    </recommendedName>
</protein>
<feature type="region of interest" description="Disordered" evidence="1">
    <location>
        <begin position="18"/>
        <end position="68"/>
    </location>
</feature>
<gene>
    <name evidence="2" type="ORF">GOMPHAMPRED_000925</name>
</gene>
<organism evidence="2 3">
    <name type="scientific">Gomphillus americanus</name>
    <dbReference type="NCBI Taxonomy" id="1940652"/>
    <lineage>
        <taxon>Eukaryota</taxon>
        <taxon>Fungi</taxon>
        <taxon>Dikarya</taxon>
        <taxon>Ascomycota</taxon>
        <taxon>Pezizomycotina</taxon>
        <taxon>Lecanoromycetes</taxon>
        <taxon>OSLEUM clade</taxon>
        <taxon>Ostropomycetidae</taxon>
        <taxon>Ostropales</taxon>
        <taxon>Graphidaceae</taxon>
        <taxon>Gomphilloideae</taxon>
        <taxon>Gomphillus</taxon>
    </lineage>
</organism>
<sequence>MTAFLNKILWSSLPRSRIHRPENTNKGAPLNAAQDNREDIASTARYAGKTTEERNEDPDTNRTSSQPDRILIGEGTCARVYKVVIGGEVCAMKEYKYLDAAVKEEIMAHKIIRRSLQFEDRIARYRGKQPEEGHVYLEFIEGQLLADCVGRMSENLQHRVHEALTKTVRGLLKIDISHGNISSYNVMIHKVIWSCSAEASVDEYVVLIDFSHANVKSLCSEQRWRGRCSWDISDLKGIKEAMKEDLGHKRMYYTKRGKEYMYRVPICSDGKNQHKP</sequence>
<accession>A0A8H3EZ35</accession>
<dbReference type="SUPFAM" id="SSF56112">
    <property type="entry name" value="Protein kinase-like (PK-like)"/>
    <property type="match status" value="1"/>
</dbReference>
<dbReference type="AlphaFoldDB" id="A0A8H3EZ35"/>
<evidence type="ECO:0008006" key="4">
    <source>
        <dbReference type="Google" id="ProtNLM"/>
    </source>
</evidence>
<evidence type="ECO:0000256" key="1">
    <source>
        <dbReference type="SAM" id="MobiDB-lite"/>
    </source>
</evidence>
<evidence type="ECO:0000313" key="2">
    <source>
        <dbReference type="EMBL" id="CAF9916196.1"/>
    </source>
</evidence>
<dbReference type="InterPro" id="IPR011009">
    <property type="entry name" value="Kinase-like_dom_sf"/>
</dbReference>
<dbReference type="OrthoDB" id="3969178at2759"/>